<dbReference type="InterPro" id="IPR050267">
    <property type="entry name" value="Anti-sigma-factor_SerPK"/>
</dbReference>
<dbReference type="InterPro" id="IPR036890">
    <property type="entry name" value="HATPase_C_sf"/>
</dbReference>
<dbReference type="CDD" id="cd16936">
    <property type="entry name" value="HATPase_RsbW-like"/>
    <property type="match status" value="1"/>
</dbReference>
<dbReference type="STRING" id="553510.B1H19_19400"/>
<evidence type="ECO:0000313" key="4">
    <source>
        <dbReference type="Proteomes" id="UP000192726"/>
    </source>
</evidence>
<feature type="domain" description="Histidine kinase/HSP90-like ATPase" evidence="2">
    <location>
        <begin position="35"/>
        <end position="166"/>
    </location>
</feature>
<organism evidence="3 4">
    <name type="scientific">Streptomyces gilvosporeus</name>
    <dbReference type="NCBI Taxonomy" id="553510"/>
    <lineage>
        <taxon>Bacteria</taxon>
        <taxon>Bacillati</taxon>
        <taxon>Actinomycetota</taxon>
        <taxon>Actinomycetes</taxon>
        <taxon>Kitasatosporales</taxon>
        <taxon>Streptomycetaceae</taxon>
        <taxon>Streptomyces</taxon>
    </lineage>
</organism>
<evidence type="ECO:0000259" key="2">
    <source>
        <dbReference type="Pfam" id="PF13581"/>
    </source>
</evidence>
<keyword evidence="1" id="KW-0418">Kinase</keyword>
<dbReference type="AlphaFoldDB" id="A0A1V0TT18"/>
<name>A0A1V0TT18_9ACTN</name>
<dbReference type="PANTHER" id="PTHR35526:SF3">
    <property type="entry name" value="ANTI-SIGMA-F FACTOR RSBW"/>
    <property type="match status" value="1"/>
</dbReference>
<dbReference type="InterPro" id="IPR003594">
    <property type="entry name" value="HATPase_dom"/>
</dbReference>
<keyword evidence="1" id="KW-0723">Serine/threonine-protein kinase</keyword>
<sequence>MSARRMDRSVSTSRVIDLACGAMQLEQFRALTLFAESPDTVQVARKMVCAALHDWGLCALVDDAELCVSELVGNVVHHAIPDDCVAVPGAPRRIDVTLRRWPKWLFLGVADEDSSPPTFPLAENFSPELVGDLPEAVLTDSGRGLLIVQRLADGLWWSLEEVAGKTVFCRFDLVDRDLGGRT</sequence>
<keyword evidence="4" id="KW-1185">Reference proteome</keyword>
<dbReference type="KEGG" id="sgv:B1H19_19400"/>
<dbReference type="EMBL" id="CP020569">
    <property type="protein sequence ID" value="ARF56067.1"/>
    <property type="molecule type" value="Genomic_DNA"/>
</dbReference>
<gene>
    <name evidence="3" type="ORF">B1H19_19400</name>
</gene>
<dbReference type="OrthoDB" id="4140137at2"/>
<accession>A0A1V0TT18</accession>
<reference evidence="3 4" key="1">
    <citation type="submission" date="2017-04" db="EMBL/GenBank/DDBJ databases">
        <title>Complete Genome Sequence of Streptomyces gilvosporeus F607, a Capable Producer of Natamycin.</title>
        <authorList>
            <person name="Zong G."/>
            <person name="Zhong C."/>
            <person name="Fu J."/>
            <person name="Qin R."/>
            <person name="Cao G."/>
        </authorList>
    </citation>
    <scope>NUCLEOTIDE SEQUENCE [LARGE SCALE GENOMIC DNA]</scope>
    <source>
        <strain evidence="3 4">F607</strain>
    </source>
</reference>
<dbReference type="GO" id="GO:0004674">
    <property type="term" value="F:protein serine/threonine kinase activity"/>
    <property type="evidence" value="ECO:0007669"/>
    <property type="project" value="UniProtKB-KW"/>
</dbReference>
<evidence type="ECO:0000313" key="3">
    <source>
        <dbReference type="EMBL" id="ARF56067.1"/>
    </source>
</evidence>
<protein>
    <recommendedName>
        <fullName evidence="2">Histidine kinase/HSP90-like ATPase domain-containing protein</fullName>
    </recommendedName>
</protein>
<dbReference type="PANTHER" id="PTHR35526">
    <property type="entry name" value="ANTI-SIGMA-F FACTOR RSBW-RELATED"/>
    <property type="match status" value="1"/>
</dbReference>
<dbReference type="Pfam" id="PF13581">
    <property type="entry name" value="HATPase_c_2"/>
    <property type="match status" value="1"/>
</dbReference>
<dbReference type="Gene3D" id="3.30.565.10">
    <property type="entry name" value="Histidine kinase-like ATPase, C-terminal domain"/>
    <property type="match status" value="1"/>
</dbReference>
<dbReference type="SUPFAM" id="SSF55874">
    <property type="entry name" value="ATPase domain of HSP90 chaperone/DNA topoisomerase II/histidine kinase"/>
    <property type="match status" value="1"/>
</dbReference>
<proteinExistence type="predicted"/>
<keyword evidence="1" id="KW-0808">Transferase</keyword>
<dbReference type="Proteomes" id="UP000192726">
    <property type="component" value="Chromosome"/>
</dbReference>
<evidence type="ECO:0000256" key="1">
    <source>
        <dbReference type="ARBA" id="ARBA00022527"/>
    </source>
</evidence>